<evidence type="ECO:0000313" key="3">
    <source>
        <dbReference type="Proteomes" id="UP000722791"/>
    </source>
</evidence>
<comment type="caution">
    <text evidence="2">The sequence shown here is derived from an EMBL/GenBank/DDBJ whole genome shotgun (WGS) entry which is preliminary data.</text>
</comment>
<dbReference type="AlphaFoldDB" id="A0A8J4LLW5"/>
<reference evidence="2" key="1">
    <citation type="journal article" date="2021" name="Proc. Natl. Acad. Sci. U.S.A.">
        <title>Three genomes in the algal genus Volvox reveal the fate of a haploid sex-determining region after a transition to homothallism.</title>
        <authorList>
            <person name="Yamamoto K."/>
            <person name="Hamaji T."/>
            <person name="Kawai-Toyooka H."/>
            <person name="Matsuzaki R."/>
            <person name="Takahashi F."/>
            <person name="Nishimura Y."/>
            <person name="Kawachi M."/>
            <person name="Noguchi H."/>
            <person name="Minakuchi Y."/>
            <person name="Umen J.G."/>
            <person name="Toyoda A."/>
            <person name="Nozaki H."/>
        </authorList>
    </citation>
    <scope>NUCLEOTIDE SEQUENCE</scope>
    <source>
        <strain evidence="2">NIES-3785</strain>
    </source>
</reference>
<feature type="region of interest" description="Disordered" evidence="1">
    <location>
        <begin position="1"/>
        <end position="33"/>
    </location>
</feature>
<gene>
    <name evidence="2" type="ORF">Vretimale_6586</name>
</gene>
<dbReference type="InterPro" id="IPR035979">
    <property type="entry name" value="RBD_domain_sf"/>
</dbReference>
<dbReference type="Proteomes" id="UP000722791">
    <property type="component" value="Unassembled WGS sequence"/>
</dbReference>
<feature type="compositionally biased region" description="Basic and acidic residues" evidence="1">
    <location>
        <begin position="169"/>
        <end position="181"/>
    </location>
</feature>
<feature type="region of interest" description="Disordered" evidence="1">
    <location>
        <begin position="129"/>
        <end position="198"/>
    </location>
</feature>
<evidence type="ECO:0000313" key="2">
    <source>
        <dbReference type="EMBL" id="GIM01797.1"/>
    </source>
</evidence>
<proteinExistence type="predicted"/>
<dbReference type="OrthoDB" id="3335358at2759"/>
<accession>A0A8J4LLW5</accession>
<dbReference type="Gene3D" id="3.30.70.330">
    <property type="match status" value="1"/>
</dbReference>
<dbReference type="InterPro" id="IPR012677">
    <property type="entry name" value="Nucleotide-bd_a/b_plait_sf"/>
</dbReference>
<name>A0A8J4LLW5_9CHLO</name>
<sequence>MEDQPAEVPEAIPDDIPDFDAQGDGPVEQNTHSIGFETQDGMVSTPVGFPPEPERAPELEPLRPLTGDSCCAHCLSRSARSWSCALSVETGGLKGFGFLTMSTPAAAAVVMHAMHGYRIDGKMIVVKQAGAPPGSGKEEHSRDFNRDHNRDYHRDNRDYNRWAAAPTPVHRDSPRGIEEHGRRRRCQKTIHPTELTGF</sequence>
<dbReference type="GO" id="GO:0003676">
    <property type="term" value="F:nucleic acid binding"/>
    <property type="evidence" value="ECO:0007669"/>
    <property type="project" value="InterPro"/>
</dbReference>
<evidence type="ECO:0000256" key="1">
    <source>
        <dbReference type="SAM" id="MobiDB-lite"/>
    </source>
</evidence>
<protein>
    <submittedName>
        <fullName evidence="2">Uncharacterized protein</fullName>
    </submittedName>
</protein>
<dbReference type="EMBL" id="BNCQ01000010">
    <property type="protein sequence ID" value="GIM01797.1"/>
    <property type="molecule type" value="Genomic_DNA"/>
</dbReference>
<dbReference type="SUPFAM" id="SSF54928">
    <property type="entry name" value="RNA-binding domain, RBD"/>
    <property type="match status" value="1"/>
</dbReference>
<feature type="compositionally biased region" description="Basic and acidic residues" evidence="1">
    <location>
        <begin position="136"/>
        <end position="160"/>
    </location>
</feature>
<organism evidence="2 3">
    <name type="scientific">Volvox reticuliferus</name>
    <dbReference type="NCBI Taxonomy" id="1737510"/>
    <lineage>
        <taxon>Eukaryota</taxon>
        <taxon>Viridiplantae</taxon>
        <taxon>Chlorophyta</taxon>
        <taxon>core chlorophytes</taxon>
        <taxon>Chlorophyceae</taxon>
        <taxon>CS clade</taxon>
        <taxon>Chlamydomonadales</taxon>
        <taxon>Volvocaceae</taxon>
        <taxon>Volvox</taxon>
    </lineage>
</organism>